<sequence length="217" mass="24549">MENTYHNEPGSALTHFIGILLSIAGLVLMVVFGTIYGSPAHVVGFSIFGTSLILLYSASSAYHILPKYTRKKDILARLDQALIFVLIAGTYTPIALTIPSRGWGWSLFGVIWGIALIGFLLKILSVRIHPTMSVFLYLAMGWLIVIAMYPLLQWLPLEAVWWLIAGGLFYSIGCIFFALEHKVPRTYWFGMHELFHVFVLLGSFSHFWLMLHYITYS</sequence>
<feature type="transmembrane region" description="Helical" evidence="8">
    <location>
        <begin position="159"/>
        <end position="179"/>
    </location>
</feature>
<dbReference type="Pfam" id="PF03006">
    <property type="entry name" value="HlyIII"/>
    <property type="match status" value="1"/>
</dbReference>
<keyword evidence="5 8" id="KW-1133">Transmembrane helix</keyword>
<dbReference type="PATRIC" id="fig|1619052.3.peg.779"/>
<feature type="binding site" evidence="7">
    <location>
        <position position="63"/>
    </location>
    <ligand>
        <name>Zn(2+)</name>
        <dbReference type="ChEBI" id="CHEBI:29105"/>
    </ligand>
</feature>
<evidence type="ECO:0000256" key="4">
    <source>
        <dbReference type="ARBA" id="ARBA00022692"/>
    </source>
</evidence>
<evidence type="ECO:0000256" key="8">
    <source>
        <dbReference type="SAM" id="Phobius"/>
    </source>
</evidence>
<feature type="transmembrane region" description="Helical" evidence="8">
    <location>
        <begin position="102"/>
        <end position="121"/>
    </location>
</feature>
<keyword evidence="7" id="KW-0862">Zinc</keyword>
<evidence type="ECO:0000256" key="5">
    <source>
        <dbReference type="ARBA" id="ARBA00022989"/>
    </source>
</evidence>
<dbReference type="InterPro" id="IPR005744">
    <property type="entry name" value="Hy-lIII"/>
</dbReference>
<dbReference type="PANTHER" id="PTHR20855">
    <property type="entry name" value="ADIPOR/PROGESTIN RECEPTOR-RELATED"/>
    <property type="match status" value="1"/>
</dbReference>
<proteinExistence type="inferred from homology"/>
<keyword evidence="6 8" id="KW-0472">Membrane</keyword>
<feature type="transmembrane region" description="Helical" evidence="8">
    <location>
        <begin position="42"/>
        <end position="62"/>
    </location>
</feature>
<dbReference type="AlphaFoldDB" id="A0A0G1BCD5"/>
<comment type="similarity">
    <text evidence="2">Belongs to the UPF0073 (Hly-III) family.</text>
</comment>
<feature type="transmembrane region" description="Helical" evidence="8">
    <location>
        <begin position="74"/>
        <end position="96"/>
    </location>
</feature>
<dbReference type="GO" id="GO:0046872">
    <property type="term" value="F:metal ion binding"/>
    <property type="evidence" value="ECO:0007669"/>
    <property type="project" value="UniProtKB-KW"/>
</dbReference>
<dbReference type="Proteomes" id="UP000033867">
    <property type="component" value="Unassembled WGS sequence"/>
</dbReference>
<name>A0A0G1BCD5_9BACT</name>
<feature type="binding site" evidence="7">
    <location>
        <position position="192"/>
    </location>
    <ligand>
        <name>Zn(2+)</name>
        <dbReference type="ChEBI" id="CHEBI:29105"/>
    </ligand>
</feature>
<comment type="caution">
    <text evidence="9">The sequence shown here is derived from an EMBL/GenBank/DDBJ whole genome shotgun (WGS) entry which is preliminary data.</text>
</comment>
<evidence type="ECO:0000256" key="6">
    <source>
        <dbReference type="ARBA" id="ARBA00023136"/>
    </source>
</evidence>
<organism evidence="9 10">
    <name type="scientific">Candidatus Magasanikbacteria bacterium GW2011_GWE2_42_7</name>
    <dbReference type="NCBI Taxonomy" id="1619052"/>
    <lineage>
        <taxon>Bacteria</taxon>
        <taxon>Candidatus Magasanikiibacteriota</taxon>
    </lineage>
</organism>
<feature type="binding site" evidence="7">
    <location>
        <position position="196"/>
    </location>
    <ligand>
        <name>Zn(2+)</name>
        <dbReference type="ChEBI" id="CHEBI:29105"/>
    </ligand>
</feature>
<evidence type="ECO:0000256" key="1">
    <source>
        <dbReference type="ARBA" id="ARBA00004651"/>
    </source>
</evidence>
<keyword evidence="4 8" id="KW-0812">Transmembrane</keyword>
<protein>
    <submittedName>
        <fullName evidence="9">Channel protein, hemolysin III family</fullName>
    </submittedName>
</protein>
<reference evidence="9 10" key="1">
    <citation type="journal article" date="2015" name="Nature">
        <title>rRNA introns, odd ribosomes, and small enigmatic genomes across a large radiation of phyla.</title>
        <authorList>
            <person name="Brown C.T."/>
            <person name="Hug L.A."/>
            <person name="Thomas B.C."/>
            <person name="Sharon I."/>
            <person name="Castelle C.J."/>
            <person name="Singh A."/>
            <person name="Wilkins M.J."/>
            <person name="Williams K.H."/>
            <person name="Banfield J.F."/>
        </authorList>
    </citation>
    <scope>NUCLEOTIDE SEQUENCE [LARGE SCALE GENOMIC DNA]</scope>
</reference>
<dbReference type="GO" id="GO:0140911">
    <property type="term" value="F:pore-forming activity"/>
    <property type="evidence" value="ECO:0007669"/>
    <property type="project" value="InterPro"/>
</dbReference>
<accession>A0A0G1BCD5</accession>
<dbReference type="GO" id="GO:0005886">
    <property type="term" value="C:plasma membrane"/>
    <property type="evidence" value="ECO:0007669"/>
    <property type="project" value="UniProtKB-SubCell"/>
</dbReference>
<evidence type="ECO:0000256" key="2">
    <source>
        <dbReference type="ARBA" id="ARBA00008488"/>
    </source>
</evidence>
<evidence type="ECO:0000313" key="10">
    <source>
        <dbReference type="Proteomes" id="UP000033867"/>
    </source>
</evidence>
<gene>
    <name evidence="9" type="ORF">UV42_C0037G0005</name>
</gene>
<feature type="transmembrane region" description="Helical" evidence="8">
    <location>
        <begin position="12"/>
        <end position="36"/>
    </location>
</feature>
<evidence type="ECO:0000256" key="7">
    <source>
        <dbReference type="PIRSR" id="PIRSR604254-1"/>
    </source>
</evidence>
<comment type="subcellular location">
    <subcellularLocation>
        <location evidence="1">Cell membrane</location>
        <topology evidence="1">Multi-pass membrane protein</topology>
    </subcellularLocation>
</comment>
<dbReference type="InterPro" id="IPR004254">
    <property type="entry name" value="AdipoR/HlyIII-related"/>
</dbReference>
<feature type="transmembrane region" description="Helical" evidence="8">
    <location>
        <begin position="191"/>
        <end position="214"/>
    </location>
</feature>
<feature type="transmembrane region" description="Helical" evidence="8">
    <location>
        <begin position="133"/>
        <end position="153"/>
    </location>
</feature>
<evidence type="ECO:0000256" key="3">
    <source>
        <dbReference type="ARBA" id="ARBA00022475"/>
    </source>
</evidence>
<evidence type="ECO:0000313" key="9">
    <source>
        <dbReference type="EMBL" id="KKS71030.1"/>
    </source>
</evidence>
<keyword evidence="3" id="KW-1003">Cell membrane</keyword>
<keyword evidence="7" id="KW-0479">Metal-binding</keyword>
<dbReference type="PANTHER" id="PTHR20855:SF3">
    <property type="entry name" value="LD03007P"/>
    <property type="match status" value="1"/>
</dbReference>
<dbReference type="EMBL" id="LCEK01000037">
    <property type="protein sequence ID" value="KKS71030.1"/>
    <property type="molecule type" value="Genomic_DNA"/>
</dbReference>
<dbReference type="NCBIfam" id="TIGR01065">
    <property type="entry name" value="hlyIII"/>
    <property type="match status" value="1"/>
</dbReference>